<dbReference type="Proteomes" id="UP001187192">
    <property type="component" value="Unassembled WGS sequence"/>
</dbReference>
<dbReference type="PROSITE" id="PS51032">
    <property type="entry name" value="AP2_ERF"/>
    <property type="match status" value="1"/>
</dbReference>
<dbReference type="PANTHER" id="PTHR31194">
    <property type="entry name" value="SHN SHINE , DNA BINDING / TRANSCRIPTION FACTOR"/>
    <property type="match status" value="1"/>
</dbReference>
<comment type="caution">
    <text evidence="8">The sequence shown here is derived from an EMBL/GenBank/DDBJ whole genome shotgun (WGS) entry which is preliminary data.</text>
</comment>
<keyword evidence="2" id="KW-0805">Transcription regulation</keyword>
<dbReference type="PANTHER" id="PTHR31194:SF166">
    <property type="entry name" value="PATHOGENESIS-RELATED GENES TRANSCRIPTIONAL ACTIVATOR PTI6"/>
    <property type="match status" value="1"/>
</dbReference>
<dbReference type="Pfam" id="PF00847">
    <property type="entry name" value="AP2"/>
    <property type="match status" value="1"/>
</dbReference>
<dbReference type="CDD" id="cd00018">
    <property type="entry name" value="AP2"/>
    <property type="match status" value="1"/>
</dbReference>
<dbReference type="FunFam" id="3.30.730.10:FF:000001">
    <property type="entry name" value="Ethylene-responsive transcription factor 2"/>
    <property type="match status" value="1"/>
</dbReference>
<evidence type="ECO:0000259" key="7">
    <source>
        <dbReference type="PROSITE" id="PS51032"/>
    </source>
</evidence>
<dbReference type="PRINTS" id="PR00367">
    <property type="entry name" value="ETHRSPELEMNT"/>
</dbReference>
<accession>A0AA88D0B0</accession>
<comment type="subcellular location">
    <subcellularLocation>
        <location evidence="1">Nucleus</location>
    </subcellularLocation>
</comment>
<name>A0AA88D0B0_FICCA</name>
<feature type="domain" description="AP2/ERF" evidence="7">
    <location>
        <begin position="101"/>
        <end position="158"/>
    </location>
</feature>
<keyword evidence="9" id="KW-1185">Reference proteome</keyword>
<dbReference type="InterPro" id="IPR036955">
    <property type="entry name" value="AP2/ERF_dom_sf"/>
</dbReference>
<dbReference type="InterPro" id="IPR050913">
    <property type="entry name" value="AP2/ERF_ERF"/>
</dbReference>
<dbReference type="GO" id="GO:0003677">
    <property type="term" value="F:DNA binding"/>
    <property type="evidence" value="ECO:0007669"/>
    <property type="project" value="UniProtKB-KW"/>
</dbReference>
<evidence type="ECO:0000256" key="4">
    <source>
        <dbReference type="ARBA" id="ARBA00023163"/>
    </source>
</evidence>
<keyword evidence="4" id="KW-0804">Transcription</keyword>
<dbReference type="InterPro" id="IPR001471">
    <property type="entry name" value="AP2/ERF_dom"/>
</dbReference>
<dbReference type="SUPFAM" id="SSF54171">
    <property type="entry name" value="DNA-binding domain"/>
    <property type="match status" value="1"/>
</dbReference>
<evidence type="ECO:0000256" key="3">
    <source>
        <dbReference type="ARBA" id="ARBA00023125"/>
    </source>
</evidence>
<dbReference type="GO" id="GO:0003700">
    <property type="term" value="F:DNA-binding transcription factor activity"/>
    <property type="evidence" value="ECO:0007669"/>
    <property type="project" value="InterPro"/>
</dbReference>
<reference evidence="8" key="1">
    <citation type="submission" date="2023-07" db="EMBL/GenBank/DDBJ databases">
        <title>draft genome sequence of fig (Ficus carica).</title>
        <authorList>
            <person name="Takahashi T."/>
            <person name="Nishimura K."/>
        </authorList>
    </citation>
    <scope>NUCLEOTIDE SEQUENCE</scope>
</reference>
<evidence type="ECO:0000256" key="5">
    <source>
        <dbReference type="ARBA" id="ARBA00023242"/>
    </source>
</evidence>
<evidence type="ECO:0000256" key="1">
    <source>
        <dbReference type="ARBA" id="ARBA00004123"/>
    </source>
</evidence>
<keyword evidence="3" id="KW-0238">DNA-binding</keyword>
<dbReference type="Gene3D" id="3.30.730.10">
    <property type="entry name" value="AP2/ERF domain"/>
    <property type="match status" value="1"/>
</dbReference>
<feature type="compositionally biased region" description="Polar residues" evidence="6">
    <location>
        <begin position="69"/>
        <end position="79"/>
    </location>
</feature>
<evidence type="ECO:0000313" key="8">
    <source>
        <dbReference type="EMBL" id="GMN23304.1"/>
    </source>
</evidence>
<protein>
    <recommendedName>
        <fullName evidence="7">AP2/ERF domain-containing protein</fullName>
    </recommendedName>
</protein>
<evidence type="ECO:0000313" key="9">
    <source>
        <dbReference type="Proteomes" id="UP001187192"/>
    </source>
</evidence>
<evidence type="ECO:0000256" key="6">
    <source>
        <dbReference type="SAM" id="MobiDB-lite"/>
    </source>
</evidence>
<keyword evidence="5" id="KW-0539">Nucleus</keyword>
<dbReference type="EMBL" id="BTGU01000001">
    <property type="protein sequence ID" value="GMN23304.1"/>
    <property type="molecule type" value="Genomic_DNA"/>
</dbReference>
<dbReference type="GO" id="GO:0005634">
    <property type="term" value="C:nucleus"/>
    <property type="evidence" value="ECO:0007669"/>
    <property type="project" value="UniProtKB-SubCell"/>
</dbReference>
<dbReference type="AlphaFoldDB" id="A0AA88D0B0"/>
<feature type="region of interest" description="Disordered" evidence="6">
    <location>
        <begin position="64"/>
        <end position="98"/>
    </location>
</feature>
<evidence type="ECO:0000256" key="2">
    <source>
        <dbReference type="ARBA" id="ARBA00023015"/>
    </source>
</evidence>
<dbReference type="InterPro" id="IPR016177">
    <property type="entry name" value="DNA-bd_dom_sf"/>
</dbReference>
<dbReference type="PIRSF" id="PIRSF038123">
    <property type="entry name" value="PTI6"/>
    <property type="match status" value="1"/>
</dbReference>
<gene>
    <name evidence="8" type="ORF">TIFTF001_000067</name>
</gene>
<sequence>MISHERLLDRGIKYSEHVTTTRKTMAGAEQKCVRIIITDGDATDSSSDDESEASVRRVVKRHIREINFERSSPGPTRTPKQAKAPKRPLKSPESDISCRKKFRGVRRRPWGRWAAEIRDPTRRKRVWLGTFDTAEEAATVYDRAAVKLKGANAVTNFPNSVTTETTADVTDVSSDLSYVAASSPTSVLRFDEPTPFHGLGFFDDDFSGFDFELDGTLGLLPDITVSGTTFEKVQFGEFDLMDVDFLS</sequence>
<organism evidence="8 9">
    <name type="scientific">Ficus carica</name>
    <name type="common">Common fig</name>
    <dbReference type="NCBI Taxonomy" id="3494"/>
    <lineage>
        <taxon>Eukaryota</taxon>
        <taxon>Viridiplantae</taxon>
        <taxon>Streptophyta</taxon>
        <taxon>Embryophyta</taxon>
        <taxon>Tracheophyta</taxon>
        <taxon>Spermatophyta</taxon>
        <taxon>Magnoliopsida</taxon>
        <taxon>eudicotyledons</taxon>
        <taxon>Gunneridae</taxon>
        <taxon>Pentapetalae</taxon>
        <taxon>rosids</taxon>
        <taxon>fabids</taxon>
        <taxon>Rosales</taxon>
        <taxon>Moraceae</taxon>
        <taxon>Ficeae</taxon>
        <taxon>Ficus</taxon>
    </lineage>
</organism>
<proteinExistence type="predicted"/>
<dbReference type="SMART" id="SM00380">
    <property type="entry name" value="AP2"/>
    <property type="match status" value="1"/>
</dbReference>